<comment type="subcellular location">
    <subcellularLocation>
        <location evidence="1">Cell membrane</location>
        <topology evidence="1">Multi-pass membrane protein</topology>
    </subcellularLocation>
</comment>
<feature type="transmembrane region" description="Helical" evidence="5">
    <location>
        <begin position="298"/>
        <end position="320"/>
    </location>
</feature>
<evidence type="ECO:0000256" key="1">
    <source>
        <dbReference type="ARBA" id="ARBA00004651"/>
    </source>
</evidence>
<evidence type="ECO:0000256" key="3">
    <source>
        <dbReference type="ARBA" id="ARBA00022989"/>
    </source>
</evidence>
<evidence type="ECO:0000256" key="5">
    <source>
        <dbReference type="SAM" id="Phobius"/>
    </source>
</evidence>
<dbReference type="EMBL" id="BAAATZ010000017">
    <property type="protein sequence ID" value="GAA2730080.1"/>
    <property type="molecule type" value="Genomic_DNA"/>
</dbReference>
<dbReference type="InterPro" id="IPR020846">
    <property type="entry name" value="MFS_dom"/>
</dbReference>
<sequence>MNSRTPSLVTAVLASCGVVVALMQTIILPLLPLLPGITGTSLADVSWAVTATLLAGAICTPLFSRAGDMYGKRRLLLLSLVLLIAGSVVCTAGDHLPALIAGRALQGMGLAVTPLAISILRDELPPERVASAVALMSSTIGIGAAVGLPVAAVVVQYSSWRAMFWACAVVGLVVLAVIRWIVPESPVRSPGRFDVPGAAGLAAFLVCLLLVIGKGPSWGPTAPLTLGLTAFALVTLAWWIRLELRVPDPLVDLRTATRPAALVAHLAALFIGFAFYANTLATAQLVQEPASTGYGLELPIVAAGLCLLPGGLCLALFSPVSARLSNRYGPKTAVALASAVIAVGYVVRFFTSHELWTIIVGATVVAVGSGLAYAALPMLIMQAVPVAETAAANGQNMLMRMIGQAASATAATTVLAHYSLDGRPTLHAYLLVFLIASGVAAVAFATALAAPRRVPEPVSMAA</sequence>
<keyword evidence="3 5" id="KW-1133">Transmembrane helix</keyword>
<evidence type="ECO:0000256" key="2">
    <source>
        <dbReference type="ARBA" id="ARBA00022692"/>
    </source>
</evidence>
<feature type="transmembrane region" description="Helical" evidence="5">
    <location>
        <begin position="75"/>
        <end position="94"/>
    </location>
</feature>
<feature type="transmembrane region" description="Helical" evidence="5">
    <location>
        <begin position="132"/>
        <end position="157"/>
    </location>
</feature>
<evidence type="ECO:0000313" key="7">
    <source>
        <dbReference type="EMBL" id="GAA2730080.1"/>
    </source>
</evidence>
<dbReference type="PROSITE" id="PS51257">
    <property type="entry name" value="PROKAR_LIPOPROTEIN"/>
    <property type="match status" value="1"/>
</dbReference>
<feature type="transmembrane region" description="Helical" evidence="5">
    <location>
        <begin position="356"/>
        <end position="380"/>
    </location>
</feature>
<evidence type="ECO:0000259" key="6">
    <source>
        <dbReference type="PROSITE" id="PS50850"/>
    </source>
</evidence>
<feature type="transmembrane region" description="Helical" evidence="5">
    <location>
        <begin position="45"/>
        <end position="63"/>
    </location>
</feature>
<dbReference type="Gene3D" id="1.20.1720.10">
    <property type="entry name" value="Multidrug resistance protein D"/>
    <property type="match status" value="1"/>
</dbReference>
<feature type="transmembrane region" description="Helical" evidence="5">
    <location>
        <begin position="426"/>
        <end position="450"/>
    </location>
</feature>
<protein>
    <submittedName>
        <fullName evidence="7">MFS transporter</fullName>
    </submittedName>
</protein>
<dbReference type="PANTHER" id="PTHR42718:SF35">
    <property type="entry name" value="BLL0718 PROTEIN"/>
    <property type="match status" value="1"/>
</dbReference>
<dbReference type="RefSeq" id="WP_344452292.1">
    <property type="nucleotide sequence ID" value="NZ_BAAATZ010000017.1"/>
</dbReference>
<feature type="domain" description="Major facilitator superfamily (MFS) profile" evidence="6">
    <location>
        <begin position="9"/>
        <end position="455"/>
    </location>
</feature>
<feature type="transmembrane region" description="Helical" evidence="5">
    <location>
        <begin position="193"/>
        <end position="212"/>
    </location>
</feature>
<feature type="transmembrane region" description="Helical" evidence="5">
    <location>
        <begin position="260"/>
        <end position="278"/>
    </location>
</feature>
<keyword evidence="4 5" id="KW-0472">Membrane</keyword>
<accession>A0ABP6GRP6</accession>
<gene>
    <name evidence="7" type="ORF">GCM10010439_42220</name>
</gene>
<keyword evidence="2 5" id="KW-0812">Transmembrane</keyword>
<feature type="transmembrane region" description="Helical" evidence="5">
    <location>
        <begin position="100"/>
        <end position="120"/>
    </location>
</feature>
<feature type="transmembrane region" description="Helical" evidence="5">
    <location>
        <begin position="218"/>
        <end position="240"/>
    </location>
</feature>
<organism evidence="7 8">
    <name type="scientific">Actinocorallia aurantiaca</name>
    <dbReference type="NCBI Taxonomy" id="46204"/>
    <lineage>
        <taxon>Bacteria</taxon>
        <taxon>Bacillati</taxon>
        <taxon>Actinomycetota</taxon>
        <taxon>Actinomycetes</taxon>
        <taxon>Streptosporangiales</taxon>
        <taxon>Thermomonosporaceae</taxon>
        <taxon>Actinocorallia</taxon>
    </lineage>
</organism>
<evidence type="ECO:0000256" key="4">
    <source>
        <dbReference type="ARBA" id="ARBA00023136"/>
    </source>
</evidence>
<dbReference type="InterPro" id="IPR036259">
    <property type="entry name" value="MFS_trans_sf"/>
</dbReference>
<dbReference type="Gene3D" id="1.20.1250.20">
    <property type="entry name" value="MFS general substrate transporter like domains"/>
    <property type="match status" value="1"/>
</dbReference>
<comment type="caution">
    <text evidence="7">The sequence shown here is derived from an EMBL/GenBank/DDBJ whole genome shotgun (WGS) entry which is preliminary data.</text>
</comment>
<evidence type="ECO:0000313" key="8">
    <source>
        <dbReference type="Proteomes" id="UP001501842"/>
    </source>
</evidence>
<keyword evidence="8" id="KW-1185">Reference proteome</keyword>
<proteinExistence type="predicted"/>
<feature type="transmembrane region" description="Helical" evidence="5">
    <location>
        <begin position="163"/>
        <end position="181"/>
    </location>
</feature>
<dbReference type="PROSITE" id="PS50850">
    <property type="entry name" value="MFS"/>
    <property type="match status" value="1"/>
</dbReference>
<dbReference type="Proteomes" id="UP001501842">
    <property type="component" value="Unassembled WGS sequence"/>
</dbReference>
<reference evidence="8" key="1">
    <citation type="journal article" date="2019" name="Int. J. Syst. Evol. Microbiol.">
        <title>The Global Catalogue of Microorganisms (GCM) 10K type strain sequencing project: providing services to taxonomists for standard genome sequencing and annotation.</title>
        <authorList>
            <consortium name="The Broad Institute Genomics Platform"/>
            <consortium name="The Broad Institute Genome Sequencing Center for Infectious Disease"/>
            <person name="Wu L."/>
            <person name="Ma J."/>
        </authorList>
    </citation>
    <scope>NUCLEOTIDE SEQUENCE [LARGE SCALE GENOMIC DNA]</scope>
    <source>
        <strain evidence="8">JCM 8201</strain>
    </source>
</reference>
<dbReference type="InterPro" id="IPR011701">
    <property type="entry name" value="MFS"/>
</dbReference>
<dbReference type="PANTHER" id="PTHR42718">
    <property type="entry name" value="MAJOR FACILITATOR SUPERFAMILY MULTIDRUG TRANSPORTER MFSC"/>
    <property type="match status" value="1"/>
</dbReference>
<dbReference type="Pfam" id="PF07690">
    <property type="entry name" value="MFS_1"/>
    <property type="match status" value="1"/>
</dbReference>
<name>A0ABP6GRP6_9ACTN</name>
<dbReference type="SUPFAM" id="SSF103473">
    <property type="entry name" value="MFS general substrate transporter"/>
    <property type="match status" value="1"/>
</dbReference>
<feature type="transmembrane region" description="Helical" evidence="5">
    <location>
        <begin position="332"/>
        <end position="350"/>
    </location>
</feature>